<proteinExistence type="predicted"/>
<evidence type="ECO:0000313" key="4">
    <source>
        <dbReference type="Proteomes" id="UP000199063"/>
    </source>
</evidence>
<dbReference type="STRING" id="1196353.SAMN05444921_10967"/>
<gene>
    <name evidence="3" type="ORF">SAMN05444921_10967</name>
</gene>
<feature type="compositionally biased region" description="Basic and acidic residues" evidence="1">
    <location>
        <begin position="153"/>
        <end position="165"/>
    </location>
</feature>
<dbReference type="AlphaFoldDB" id="A0A1G9TS61"/>
<keyword evidence="4" id="KW-1185">Reference proteome</keyword>
<evidence type="ECO:0000313" key="3">
    <source>
        <dbReference type="EMBL" id="SDM50398.1"/>
    </source>
</evidence>
<dbReference type="SUPFAM" id="SSF54593">
    <property type="entry name" value="Glyoxalase/Bleomycin resistance protein/Dihydroxybiphenyl dioxygenase"/>
    <property type="match status" value="1"/>
</dbReference>
<dbReference type="Gene3D" id="3.30.720.120">
    <property type="match status" value="1"/>
</dbReference>
<organism evidence="3 4">
    <name type="scientific">Streptomyces wuyuanensis</name>
    <dbReference type="NCBI Taxonomy" id="1196353"/>
    <lineage>
        <taxon>Bacteria</taxon>
        <taxon>Bacillati</taxon>
        <taxon>Actinomycetota</taxon>
        <taxon>Actinomycetes</taxon>
        <taxon>Kitasatosporales</taxon>
        <taxon>Streptomycetaceae</taxon>
        <taxon>Streptomyces</taxon>
    </lineage>
</organism>
<dbReference type="Proteomes" id="UP000199063">
    <property type="component" value="Unassembled WGS sequence"/>
</dbReference>
<evidence type="ECO:0000256" key="1">
    <source>
        <dbReference type="SAM" id="MobiDB-lite"/>
    </source>
</evidence>
<dbReference type="InterPro" id="IPR029068">
    <property type="entry name" value="Glyas_Bleomycin-R_OHBP_Dase"/>
</dbReference>
<dbReference type="Gene3D" id="3.30.720.110">
    <property type="match status" value="1"/>
</dbReference>
<feature type="region of interest" description="Disordered" evidence="1">
    <location>
        <begin position="135"/>
        <end position="165"/>
    </location>
</feature>
<reference evidence="4" key="1">
    <citation type="submission" date="2016-10" db="EMBL/GenBank/DDBJ databases">
        <authorList>
            <person name="Varghese N."/>
            <person name="Submissions S."/>
        </authorList>
    </citation>
    <scope>NUCLEOTIDE SEQUENCE [LARGE SCALE GENOMIC DNA]</scope>
    <source>
        <strain evidence="4">CGMCC 4.7042</strain>
    </source>
</reference>
<keyword evidence="3" id="KW-0560">Oxidoreductase</keyword>
<dbReference type="GO" id="GO:0051213">
    <property type="term" value="F:dioxygenase activity"/>
    <property type="evidence" value="ECO:0007669"/>
    <property type="project" value="UniProtKB-KW"/>
</dbReference>
<dbReference type="OrthoDB" id="9798201at2"/>
<feature type="domain" description="VOC" evidence="2">
    <location>
        <begin position="3"/>
        <end position="123"/>
    </location>
</feature>
<dbReference type="EMBL" id="FNHI01000009">
    <property type="protein sequence ID" value="SDM50398.1"/>
    <property type="molecule type" value="Genomic_DNA"/>
</dbReference>
<dbReference type="Pfam" id="PF00903">
    <property type="entry name" value="Glyoxalase"/>
    <property type="match status" value="1"/>
</dbReference>
<dbReference type="PROSITE" id="PS51819">
    <property type="entry name" value="VOC"/>
    <property type="match status" value="1"/>
</dbReference>
<name>A0A1G9TS61_9ACTN</name>
<evidence type="ECO:0000259" key="2">
    <source>
        <dbReference type="PROSITE" id="PS51819"/>
    </source>
</evidence>
<dbReference type="InterPro" id="IPR004360">
    <property type="entry name" value="Glyas_Fos-R_dOase_dom"/>
</dbReference>
<sequence>MLTSFYPVICTPRIQESRAFYTDLLGFAPTFEADWYVSLRRPGPLPYELALLDPAHPTLPEAYRTPVRGLLLNLEVEDVDAEWERLVVGEGLKPELELRDEDFGQRHFIVADPGGVLVDVITPIPPSGDFAAQYVPAGDRPEAPTRTRTGVHSARDQDPRAAMDG</sequence>
<keyword evidence="3" id="KW-0223">Dioxygenase</keyword>
<dbReference type="InterPro" id="IPR037523">
    <property type="entry name" value="VOC_core"/>
</dbReference>
<accession>A0A1G9TS61</accession>
<protein>
    <submittedName>
        <fullName evidence="3">Glyoxalase/Bleomycin resistance protein/Dioxygenase superfamily protein</fullName>
    </submittedName>
</protein>